<dbReference type="InterPro" id="IPR001509">
    <property type="entry name" value="Epimerase_deHydtase"/>
</dbReference>
<organism evidence="3 4">
    <name type="scientific">Panacibacter ginsenosidivorans</name>
    <dbReference type="NCBI Taxonomy" id="1813871"/>
    <lineage>
        <taxon>Bacteria</taxon>
        <taxon>Pseudomonadati</taxon>
        <taxon>Bacteroidota</taxon>
        <taxon>Chitinophagia</taxon>
        <taxon>Chitinophagales</taxon>
        <taxon>Chitinophagaceae</taxon>
        <taxon>Panacibacter</taxon>
    </lineage>
</organism>
<evidence type="ECO:0000256" key="1">
    <source>
        <dbReference type="ARBA" id="ARBA00023027"/>
    </source>
</evidence>
<evidence type="ECO:0000313" key="3">
    <source>
        <dbReference type="EMBL" id="QEC67043.1"/>
    </source>
</evidence>
<dbReference type="Proteomes" id="UP000321533">
    <property type="component" value="Chromosome"/>
</dbReference>
<dbReference type="EMBL" id="CP042435">
    <property type="protein sequence ID" value="QEC67043.1"/>
    <property type="molecule type" value="Genomic_DNA"/>
</dbReference>
<dbReference type="Gene3D" id="3.90.25.10">
    <property type="entry name" value="UDP-galactose 4-epimerase, domain 1"/>
    <property type="match status" value="1"/>
</dbReference>
<dbReference type="RefSeq" id="WP_147188843.1">
    <property type="nucleotide sequence ID" value="NZ_CP042435.1"/>
</dbReference>
<feature type="domain" description="NAD-dependent epimerase/dehydratase" evidence="2">
    <location>
        <begin position="6"/>
        <end position="247"/>
    </location>
</feature>
<keyword evidence="4" id="KW-1185">Reference proteome</keyword>
<accession>A0A5B8V816</accession>
<dbReference type="Gene3D" id="3.40.50.720">
    <property type="entry name" value="NAD(P)-binding Rossmann-like Domain"/>
    <property type="match status" value="1"/>
</dbReference>
<dbReference type="Pfam" id="PF01370">
    <property type="entry name" value="Epimerase"/>
    <property type="match status" value="1"/>
</dbReference>
<keyword evidence="1" id="KW-0520">NAD</keyword>
<protein>
    <submittedName>
        <fullName evidence="3">NAD-dependent epimerase/dehydratase family protein</fullName>
    </submittedName>
</protein>
<dbReference type="PANTHER" id="PTHR43574">
    <property type="entry name" value="EPIMERASE-RELATED"/>
    <property type="match status" value="1"/>
</dbReference>
<proteinExistence type="predicted"/>
<evidence type="ECO:0000259" key="2">
    <source>
        <dbReference type="Pfam" id="PF01370"/>
    </source>
</evidence>
<sequence>MTKTAVVCGAGGFIGGHIVNRLKNEGYWVRGVDLKENEYGNMQADEFIIGDLCNAAVAEKATAGMHEIYQLAADMGGAGYIFTGDNDAAVMHNSALCNLNVLHGAYLAGAKKIFYSSSACIYPEYNQLDPDNPNCTEDSAYPAAPDSEYGWEKLFSERLYLSYSRNYNMQVRIARFHNIFGPQGTWKGGKEKAPAAMCRKVCEADNNSYIEVWGDGKQTRSFLYIDECIEAVRRLMESDFTGPVNIGSEEMISINDFAKMVIDISGKNISIKNIKGPTGVRGRKSDNKMIKEKLGWQPSMPLRKGMEKTYAWIKEQSSIYQRPAVNV</sequence>
<reference evidence="3 4" key="1">
    <citation type="journal article" date="2016" name="Int. J. Syst. Evol. Microbiol.">
        <title>Panacibacter ginsenosidivorans gen. nov., sp. nov., with ginsenoside converting activity isolated from soil of a ginseng field.</title>
        <authorList>
            <person name="Siddiqi M.Z."/>
            <person name="Muhammad Shafi S."/>
            <person name="Choi K.D."/>
            <person name="Im W.T."/>
        </authorList>
    </citation>
    <scope>NUCLEOTIDE SEQUENCE [LARGE SCALE GENOMIC DNA]</scope>
    <source>
        <strain evidence="3 4">Gsoil1550</strain>
    </source>
</reference>
<dbReference type="AlphaFoldDB" id="A0A5B8V816"/>
<dbReference type="SUPFAM" id="SSF51735">
    <property type="entry name" value="NAD(P)-binding Rossmann-fold domains"/>
    <property type="match status" value="1"/>
</dbReference>
<evidence type="ECO:0000313" key="4">
    <source>
        <dbReference type="Proteomes" id="UP000321533"/>
    </source>
</evidence>
<dbReference type="InterPro" id="IPR036291">
    <property type="entry name" value="NAD(P)-bd_dom_sf"/>
</dbReference>
<name>A0A5B8V816_9BACT</name>
<gene>
    <name evidence="3" type="ORF">FRZ67_06970</name>
</gene>
<dbReference type="OrthoDB" id="9811743at2"/>
<dbReference type="KEGG" id="pgin:FRZ67_06970"/>